<evidence type="ECO:0000259" key="1">
    <source>
        <dbReference type="PROSITE" id="PS51819"/>
    </source>
</evidence>
<name>F4KQD0_HALH1</name>
<dbReference type="RefSeq" id="WP_013763511.1">
    <property type="nucleotide sequence ID" value="NC_015510.1"/>
</dbReference>
<dbReference type="InterPro" id="IPR037523">
    <property type="entry name" value="VOC_core"/>
</dbReference>
<dbReference type="CDD" id="cd07247">
    <property type="entry name" value="SgaA_N_like"/>
    <property type="match status" value="1"/>
</dbReference>
<dbReference type="KEGG" id="hhy:Halhy_1057"/>
<reference key="2">
    <citation type="submission" date="2011-04" db="EMBL/GenBank/DDBJ databases">
        <title>Complete sequence of chromosome of Haliscomenobacter hydrossis DSM 1100.</title>
        <authorList>
            <consortium name="US DOE Joint Genome Institute (JGI-PGF)"/>
            <person name="Lucas S."/>
            <person name="Han J."/>
            <person name="Lapidus A."/>
            <person name="Bruce D."/>
            <person name="Goodwin L."/>
            <person name="Pitluck S."/>
            <person name="Peters L."/>
            <person name="Kyrpides N."/>
            <person name="Mavromatis K."/>
            <person name="Ivanova N."/>
            <person name="Ovchinnikova G."/>
            <person name="Pagani I."/>
            <person name="Daligault H."/>
            <person name="Detter J.C."/>
            <person name="Han C."/>
            <person name="Land M."/>
            <person name="Hauser L."/>
            <person name="Markowitz V."/>
            <person name="Cheng J.-F."/>
            <person name="Hugenholtz P."/>
            <person name="Woyke T."/>
            <person name="Wu D."/>
            <person name="Verbarg S."/>
            <person name="Frueling A."/>
            <person name="Brambilla E."/>
            <person name="Klenk H.-P."/>
            <person name="Eisen J.A."/>
        </authorList>
    </citation>
    <scope>NUCLEOTIDE SEQUENCE</scope>
    <source>
        <strain>DSM 1100</strain>
    </source>
</reference>
<dbReference type="InterPro" id="IPR052164">
    <property type="entry name" value="Anthracycline_SecMetBiosynth"/>
</dbReference>
<dbReference type="InterPro" id="IPR029068">
    <property type="entry name" value="Glyas_Bleomycin-R_OHBP_Dase"/>
</dbReference>
<dbReference type="EMBL" id="CP002691">
    <property type="protein sequence ID" value="AEE48956.1"/>
    <property type="molecule type" value="Genomic_DNA"/>
</dbReference>
<dbReference type="InterPro" id="IPR004360">
    <property type="entry name" value="Glyas_Fos-R_dOase_dom"/>
</dbReference>
<organism evidence="2 3">
    <name type="scientific">Haliscomenobacter hydrossis (strain ATCC 27775 / DSM 1100 / LMG 10767 / O)</name>
    <dbReference type="NCBI Taxonomy" id="760192"/>
    <lineage>
        <taxon>Bacteria</taxon>
        <taxon>Pseudomonadati</taxon>
        <taxon>Bacteroidota</taxon>
        <taxon>Saprospiria</taxon>
        <taxon>Saprospirales</taxon>
        <taxon>Haliscomenobacteraceae</taxon>
        <taxon>Haliscomenobacter</taxon>
    </lineage>
</organism>
<gene>
    <name evidence="2" type="ordered locus">Halhy_1057</name>
</gene>
<evidence type="ECO:0000313" key="2">
    <source>
        <dbReference type="EMBL" id="AEE48956.1"/>
    </source>
</evidence>
<dbReference type="HOGENOM" id="CLU_127592_0_2_10"/>
<protein>
    <submittedName>
        <fullName evidence="2">Glyoxalase/bleomycin resistance protein/dioxygenase</fullName>
    </submittedName>
</protein>
<dbReference type="PROSITE" id="PS51819">
    <property type="entry name" value="VOC"/>
    <property type="match status" value="1"/>
</dbReference>
<dbReference type="Gene3D" id="3.10.180.10">
    <property type="entry name" value="2,3-Dihydroxybiphenyl 1,2-Dioxygenase, domain 1"/>
    <property type="match status" value="1"/>
</dbReference>
<dbReference type="AlphaFoldDB" id="F4KQD0"/>
<accession>F4KQD0</accession>
<dbReference type="OrthoDB" id="9804235at2"/>
<dbReference type="Proteomes" id="UP000008461">
    <property type="component" value="Chromosome"/>
</dbReference>
<reference evidence="2 3" key="1">
    <citation type="journal article" date="2011" name="Stand. Genomic Sci.">
        <title>Complete genome sequence of Haliscomenobacter hydrossis type strain (O).</title>
        <authorList>
            <consortium name="US DOE Joint Genome Institute (JGI-PGF)"/>
            <person name="Daligault H."/>
            <person name="Lapidus A."/>
            <person name="Zeytun A."/>
            <person name="Nolan M."/>
            <person name="Lucas S."/>
            <person name="Del Rio T.G."/>
            <person name="Tice H."/>
            <person name="Cheng J.F."/>
            <person name="Tapia R."/>
            <person name="Han C."/>
            <person name="Goodwin L."/>
            <person name="Pitluck S."/>
            <person name="Liolios K."/>
            <person name="Pagani I."/>
            <person name="Ivanova N."/>
            <person name="Huntemann M."/>
            <person name="Mavromatis K."/>
            <person name="Mikhailova N."/>
            <person name="Pati A."/>
            <person name="Chen A."/>
            <person name="Palaniappan K."/>
            <person name="Land M."/>
            <person name="Hauser L."/>
            <person name="Brambilla E.M."/>
            <person name="Rohde M."/>
            <person name="Verbarg S."/>
            <person name="Goker M."/>
            <person name="Bristow J."/>
            <person name="Eisen J.A."/>
            <person name="Markowitz V."/>
            <person name="Hugenholtz P."/>
            <person name="Kyrpides N.C."/>
            <person name="Klenk H.P."/>
            <person name="Woyke T."/>
        </authorList>
    </citation>
    <scope>NUCLEOTIDE SEQUENCE [LARGE SCALE GENOMIC DNA]</scope>
    <source>
        <strain evidence="3">ATCC 27775 / DSM 1100 / LMG 10767 / O</strain>
    </source>
</reference>
<dbReference type="Pfam" id="PF00903">
    <property type="entry name" value="Glyoxalase"/>
    <property type="match status" value="1"/>
</dbReference>
<sequence>MDNSVNTLNWFEISVSDMSRAKSFYQTVFSIEMDQQEMMGMQMAMFPYNPMSGKVAGALVQSEMHKPSTDGAVIYLNGNPDLSVALGKVESAGGQVVMPKTHIDEDTGYMAFFIDTEGNKVGLHSNK</sequence>
<dbReference type="PANTHER" id="PTHR33993">
    <property type="entry name" value="GLYOXALASE-RELATED"/>
    <property type="match status" value="1"/>
</dbReference>
<proteinExistence type="predicted"/>
<dbReference type="PANTHER" id="PTHR33993:SF2">
    <property type="entry name" value="VOC DOMAIN-CONTAINING PROTEIN"/>
    <property type="match status" value="1"/>
</dbReference>
<dbReference type="eggNOG" id="COG3324">
    <property type="taxonomic scope" value="Bacteria"/>
</dbReference>
<dbReference type="SUPFAM" id="SSF54593">
    <property type="entry name" value="Glyoxalase/Bleomycin resistance protein/Dihydroxybiphenyl dioxygenase"/>
    <property type="match status" value="1"/>
</dbReference>
<keyword evidence="3" id="KW-1185">Reference proteome</keyword>
<feature type="domain" description="VOC" evidence="1">
    <location>
        <begin position="7"/>
        <end position="126"/>
    </location>
</feature>
<evidence type="ECO:0000313" key="3">
    <source>
        <dbReference type="Proteomes" id="UP000008461"/>
    </source>
</evidence>